<accession>A0A6J6SRU8</accession>
<organism evidence="2">
    <name type="scientific">freshwater metagenome</name>
    <dbReference type="NCBI Taxonomy" id="449393"/>
    <lineage>
        <taxon>unclassified sequences</taxon>
        <taxon>metagenomes</taxon>
        <taxon>ecological metagenomes</taxon>
    </lineage>
</organism>
<dbReference type="GO" id="GO:0003824">
    <property type="term" value="F:catalytic activity"/>
    <property type="evidence" value="ECO:0007669"/>
    <property type="project" value="InterPro"/>
</dbReference>
<evidence type="ECO:0000313" key="2">
    <source>
        <dbReference type="EMBL" id="CAB4737602.1"/>
    </source>
</evidence>
<feature type="domain" description="Hydantoinase B/oxoprolinase" evidence="1">
    <location>
        <begin position="3"/>
        <end position="55"/>
    </location>
</feature>
<dbReference type="AlphaFoldDB" id="A0A6J6SRU8"/>
<protein>
    <submittedName>
        <fullName evidence="2">Unannotated protein</fullName>
    </submittedName>
</protein>
<name>A0A6J6SRU8_9ZZZZ</name>
<dbReference type="InterPro" id="IPR003692">
    <property type="entry name" value="Hydantoinase_B"/>
</dbReference>
<sequence>MPGICGGMPGAPNEMIIRYGSDDPYRVKHTADWVPIKAGDRIMYDYGGGGGWGDPLDREPQAVLDDVLDEYVSVERAEIDYGVVLTGSLDDLTLEIDEDATKKIRSERQARAGS</sequence>
<evidence type="ECO:0000259" key="1">
    <source>
        <dbReference type="Pfam" id="PF02538"/>
    </source>
</evidence>
<proteinExistence type="predicted"/>
<dbReference type="Pfam" id="PF02538">
    <property type="entry name" value="Hydantoinase_B"/>
    <property type="match status" value="1"/>
</dbReference>
<gene>
    <name evidence="2" type="ORF">UFOPK2683_01677</name>
</gene>
<dbReference type="EMBL" id="CAEZYK010000159">
    <property type="protein sequence ID" value="CAB4737602.1"/>
    <property type="molecule type" value="Genomic_DNA"/>
</dbReference>
<reference evidence="2" key="1">
    <citation type="submission" date="2020-05" db="EMBL/GenBank/DDBJ databases">
        <authorList>
            <person name="Chiriac C."/>
            <person name="Salcher M."/>
            <person name="Ghai R."/>
            <person name="Kavagutti S V."/>
        </authorList>
    </citation>
    <scope>NUCLEOTIDE SEQUENCE</scope>
</reference>